<keyword evidence="2" id="KW-1185">Reference proteome</keyword>
<comment type="caution">
    <text evidence="1">The sequence shown here is derived from an EMBL/GenBank/DDBJ whole genome shotgun (WGS) entry which is preliminary data.</text>
</comment>
<dbReference type="EMBL" id="JAHMHQ010000001">
    <property type="protein sequence ID" value="KAK1655944.1"/>
    <property type="molecule type" value="Genomic_DNA"/>
</dbReference>
<reference evidence="1" key="1">
    <citation type="submission" date="2021-06" db="EMBL/GenBank/DDBJ databases">
        <title>Comparative genomics, transcriptomics and evolutionary studies reveal genomic signatures of adaptation to plant cell wall in hemibiotrophic fungi.</title>
        <authorList>
            <consortium name="DOE Joint Genome Institute"/>
            <person name="Baroncelli R."/>
            <person name="Diaz J.F."/>
            <person name="Benocci T."/>
            <person name="Peng M."/>
            <person name="Battaglia E."/>
            <person name="Haridas S."/>
            <person name="Andreopoulos W."/>
            <person name="Labutti K."/>
            <person name="Pangilinan J."/>
            <person name="Floch G.L."/>
            <person name="Makela M.R."/>
            <person name="Henrissat B."/>
            <person name="Grigoriev I.V."/>
            <person name="Crouch J.A."/>
            <person name="De Vries R.P."/>
            <person name="Sukno S.A."/>
            <person name="Thon M.R."/>
        </authorList>
    </citation>
    <scope>NUCLEOTIDE SEQUENCE</scope>
    <source>
        <strain evidence="1">CBS 102054</strain>
    </source>
</reference>
<dbReference type="AlphaFoldDB" id="A0AAJ0A3R5"/>
<dbReference type="RefSeq" id="XP_060451988.1">
    <property type="nucleotide sequence ID" value="XM_060581706.1"/>
</dbReference>
<proteinExistence type="predicted"/>
<organism evidence="1 2">
    <name type="scientific">Colletotrichum phormii</name>
    <dbReference type="NCBI Taxonomy" id="359342"/>
    <lineage>
        <taxon>Eukaryota</taxon>
        <taxon>Fungi</taxon>
        <taxon>Dikarya</taxon>
        <taxon>Ascomycota</taxon>
        <taxon>Pezizomycotina</taxon>
        <taxon>Sordariomycetes</taxon>
        <taxon>Hypocreomycetidae</taxon>
        <taxon>Glomerellales</taxon>
        <taxon>Glomerellaceae</taxon>
        <taxon>Colletotrichum</taxon>
        <taxon>Colletotrichum acutatum species complex</taxon>
    </lineage>
</organism>
<name>A0AAJ0A3R5_9PEZI</name>
<dbReference type="GeneID" id="85466568"/>
<gene>
    <name evidence="1" type="ORF">BDP81DRAFT_12860</name>
</gene>
<dbReference type="Proteomes" id="UP001243989">
    <property type="component" value="Unassembled WGS sequence"/>
</dbReference>
<accession>A0AAJ0A3R5</accession>
<evidence type="ECO:0000313" key="1">
    <source>
        <dbReference type="EMBL" id="KAK1655944.1"/>
    </source>
</evidence>
<protein>
    <submittedName>
        <fullName evidence="1">Uncharacterized protein</fullName>
    </submittedName>
</protein>
<evidence type="ECO:0000313" key="2">
    <source>
        <dbReference type="Proteomes" id="UP001243989"/>
    </source>
</evidence>
<sequence>MYEPCCFGNLSSSRFSNLWRGPAETPGCGSRISLPYWASPGLLAQALPSLLFWPFSCKLVVKGDWGSFRVSFNLFLASFWTFSLPGCQCHCQYVYATQQASVVTHWCNPFRFEVTSAVGFYLNSVGVFGWRDCRGLELVRGTRLSCSRTC</sequence>